<dbReference type="Pfam" id="PF06271">
    <property type="entry name" value="RDD"/>
    <property type="match status" value="1"/>
</dbReference>
<dbReference type="KEGG" id="xba:C7S18_13470"/>
<dbReference type="EMBL" id="CP027860">
    <property type="protein sequence ID" value="AVP98139.1"/>
    <property type="molecule type" value="Genomic_DNA"/>
</dbReference>
<feature type="transmembrane region" description="Helical" evidence="6">
    <location>
        <begin position="26"/>
        <end position="48"/>
    </location>
</feature>
<evidence type="ECO:0000256" key="6">
    <source>
        <dbReference type="SAM" id="Phobius"/>
    </source>
</evidence>
<evidence type="ECO:0000259" key="7">
    <source>
        <dbReference type="Pfam" id="PF06271"/>
    </source>
</evidence>
<evidence type="ECO:0000256" key="2">
    <source>
        <dbReference type="ARBA" id="ARBA00022475"/>
    </source>
</evidence>
<organism evidence="8 9">
    <name type="scientific">Ahniella affigens</name>
    <dbReference type="NCBI Taxonomy" id="2021234"/>
    <lineage>
        <taxon>Bacteria</taxon>
        <taxon>Pseudomonadati</taxon>
        <taxon>Pseudomonadota</taxon>
        <taxon>Gammaproteobacteria</taxon>
        <taxon>Lysobacterales</taxon>
        <taxon>Rhodanobacteraceae</taxon>
        <taxon>Ahniella</taxon>
    </lineage>
</organism>
<evidence type="ECO:0000313" key="8">
    <source>
        <dbReference type="EMBL" id="AVP98139.1"/>
    </source>
</evidence>
<feature type="transmembrane region" description="Helical" evidence="6">
    <location>
        <begin position="60"/>
        <end position="80"/>
    </location>
</feature>
<dbReference type="InterPro" id="IPR051791">
    <property type="entry name" value="Pra-immunoreactive"/>
</dbReference>
<dbReference type="RefSeq" id="WP_106892059.1">
    <property type="nucleotide sequence ID" value="NZ_CP027860.1"/>
</dbReference>
<keyword evidence="9" id="KW-1185">Reference proteome</keyword>
<accession>A0A2P1PTG7</accession>
<evidence type="ECO:0000256" key="5">
    <source>
        <dbReference type="ARBA" id="ARBA00023136"/>
    </source>
</evidence>
<keyword evidence="5 6" id="KW-0472">Membrane</keyword>
<reference evidence="8 9" key="2">
    <citation type="submission" date="2018-03" db="EMBL/GenBank/DDBJ databases">
        <authorList>
            <person name="Keele B.F."/>
        </authorList>
    </citation>
    <scope>NUCLEOTIDE SEQUENCE [LARGE SCALE GENOMIC DNA]</scope>
    <source>
        <strain evidence="8 9">D13</strain>
    </source>
</reference>
<feature type="domain" description="RDD" evidence="7">
    <location>
        <begin position="13"/>
        <end position="146"/>
    </location>
</feature>
<protein>
    <submittedName>
        <fullName evidence="8">RDD family protein</fullName>
    </submittedName>
</protein>
<keyword evidence="3 6" id="KW-0812">Transmembrane</keyword>
<comment type="subcellular location">
    <subcellularLocation>
        <location evidence="1">Cell membrane</location>
        <topology evidence="1">Multi-pass membrane protein</topology>
    </subcellularLocation>
</comment>
<proteinExistence type="predicted"/>
<sequence length="156" mass="17647">MPPETNVSGAIAAPLWRRLAAGFYDLLPVGALLFIGTVLAMTLANLFIPAERIDLILRHGLPHLLYQIWLAVLIVGYYAWSWHRGGQTIGMKAWGLHVQQLDGQRLGLGQAIGRCVLSWLSLLLLGSGFWWAINDPHRRTWHDLMSRSFMTYRKKS</sequence>
<gene>
    <name evidence="8" type="ORF">C7S18_13470</name>
</gene>
<dbReference type="Proteomes" id="UP000241074">
    <property type="component" value="Chromosome"/>
</dbReference>
<feature type="transmembrane region" description="Helical" evidence="6">
    <location>
        <begin position="111"/>
        <end position="133"/>
    </location>
</feature>
<evidence type="ECO:0000256" key="3">
    <source>
        <dbReference type="ARBA" id="ARBA00022692"/>
    </source>
</evidence>
<dbReference type="InterPro" id="IPR010432">
    <property type="entry name" value="RDD"/>
</dbReference>
<reference evidence="8 9" key="1">
    <citation type="submission" date="2018-03" db="EMBL/GenBank/DDBJ databases">
        <title>Ahniella affigens gen. nov., sp. nov., a gammaproteobacterium isolated from sandy soil near a stream.</title>
        <authorList>
            <person name="Ko Y."/>
            <person name="Kim J.-H."/>
        </authorList>
    </citation>
    <scope>NUCLEOTIDE SEQUENCE [LARGE SCALE GENOMIC DNA]</scope>
    <source>
        <strain evidence="8 9">D13</strain>
    </source>
</reference>
<keyword evidence="4 6" id="KW-1133">Transmembrane helix</keyword>
<dbReference type="PANTHER" id="PTHR36115:SF10">
    <property type="entry name" value="RDD DOMAIN-CONTAINING PROTEIN"/>
    <property type="match status" value="1"/>
</dbReference>
<keyword evidence="2" id="KW-1003">Cell membrane</keyword>
<name>A0A2P1PTG7_9GAMM</name>
<dbReference type="AlphaFoldDB" id="A0A2P1PTG7"/>
<evidence type="ECO:0000256" key="4">
    <source>
        <dbReference type="ARBA" id="ARBA00022989"/>
    </source>
</evidence>
<dbReference type="PANTHER" id="PTHR36115">
    <property type="entry name" value="PROLINE-RICH ANTIGEN HOMOLOG-RELATED"/>
    <property type="match status" value="1"/>
</dbReference>
<evidence type="ECO:0000313" key="9">
    <source>
        <dbReference type="Proteomes" id="UP000241074"/>
    </source>
</evidence>
<dbReference type="OrthoDB" id="9793824at2"/>
<evidence type="ECO:0000256" key="1">
    <source>
        <dbReference type="ARBA" id="ARBA00004651"/>
    </source>
</evidence>
<dbReference type="GO" id="GO:0005886">
    <property type="term" value="C:plasma membrane"/>
    <property type="evidence" value="ECO:0007669"/>
    <property type="project" value="UniProtKB-SubCell"/>
</dbReference>